<dbReference type="Pfam" id="PF00037">
    <property type="entry name" value="Fer4"/>
    <property type="match status" value="2"/>
</dbReference>
<dbReference type="GO" id="GO:0051536">
    <property type="term" value="F:iron-sulfur cluster binding"/>
    <property type="evidence" value="ECO:0007669"/>
    <property type="project" value="UniProtKB-KW"/>
</dbReference>
<evidence type="ECO:0000313" key="5">
    <source>
        <dbReference type="EMBL" id="MCD1653790.1"/>
    </source>
</evidence>
<dbReference type="InterPro" id="IPR002586">
    <property type="entry name" value="CobQ/CobB/MinD/ParA_Nub-bd_dom"/>
</dbReference>
<keyword evidence="1" id="KW-0479">Metal-binding</keyword>
<evidence type="ECO:0000313" key="6">
    <source>
        <dbReference type="Proteomes" id="UP001198163"/>
    </source>
</evidence>
<feature type="domain" description="4Fe-4S ferredoxin-type" evidence="4">
    <location>
        <begin position="89"/>
        <end position="116"/>
    </location>
</feature>
<reference evidence="5" key="1">
    <citation type="submission" date="2021-08" db="EMBL/GenBank/DDBJ databases">
        <title>Comparative analyses of Brucepasteria parasyntrophica and Teretinema zuelzerae.</title>
        <authorList>
            <person name="Song Y."/>
            <person name="Brune A."/>
        </authorList>
    </citation>
    <scope>NUCLEOTIDE SEQUENCE</scope>
    <source>
        <strain evidence="5">DSM 1903</strain>
    </source>
</reference>
<dbReference type="CDD" id="cd03110">
    <property type="entry name" value="SIMIBI_bact_arch"/>
    <property type="match status" value="1"/>
</dbReference>
<dbReference type="PANTHER" id="PTHR43063">
    <property type="entry name" value="4FE-4S CLUSTER CONTAINING PARA FAMILY ATPASE PROTEIN"/>
    <property type="match status" value="1"/>
</dbReference>
<dbReference type="RefSeq" id="WP_230753235.1">
    <property type="nucleotide sequence ID" value="NZ_JAINWA010000001.1"/>
</dbReference>
<evidence type="ECO:0000259" key="4">
    <source>
        <dbReference type="PROSITE" id="PS51379"/>
    </source>
</evidence>
<feature type="domain" description="4Fe-4S ferredoxin-type" evidence="4">
    <location>
        <begin position="58"/>
        <end position="87"/>
    </location>
</feature>
<protein>
    <submittedName>
        <fullName evidence="5">ATP-binding protein</fullName>
    </submittedName>
</protein>
<dbReference type="GO" id="GO:0005524">
    <property type="term" value="F:ATP binding"/>
    <property type="evidence" value="ECO:0007669"/>
    <property type="project" value="UniProtKB-KW"/>
</dbReference>
<dbReference type="InterPro" id="IPR017896">
    <property type="entry name" value="4Fe4S_Fe-S-bd"/>
</dbReference>
<name>A0AAE3EGJ8_9SPIR</name>
<gene>
    <name evidence="5" type="ORF">K7J14_03635</name>
</gene>
<dbReference type="PROSITE" id="PS51379">
    <property type="entry name" value="4FE4S_FER_2"/>
    <property type="match status" value="2"/>
</dbReference>
<dbReference type="Proteomes" id="UP001198163">
    <property type="component" value="Unassembled WGS sequence"/>
</dbReference>
<accession>A0AAE3EGJ8</accession>
<evidence type="ECO:0000256" key="1">
    <source>
        <dbReference type="ARBA" id="ARBA00022723"/>
    </source>
</evidence>
<dbReference type="InterPro" id="IPR017900">
    <property type="entry name" value="4Fe4S_Fe_S_CS"/>
</dbReference>
<dbReference type="SUPFAM" id="SSF54862">
    <property type="entry name" value="4Fe-4S ferredoxins"/>
    <property type="match status" value="1"/>
</dbReference>
<dbReference type="EMBL" id="JAINWA010000001">
    <property type="protein sequence ID" value="MCD1653790.1"/>
    <property type="molecule type" value="Genomic_DNA"/>
</dbReference>
<dbReference type="AlphaFoldDB" id="A0AAE3EGJ8"/>
<dbReference type="GO" id="GO:0046872">
    <property type="term" value="F:metal ion binding"/>
    <property type="evidence" value="ECO:0007669"/>
    <property type="project" value="UniProtKB-KW"/>
</dbReference>
<keyword evidence="6" id="KW-1185">Reference proteome</keyword>
<dbReference type="Gene3D" id="3.40.50.300">
    <property type="entry name" value="P-loop containing nucleotide triphosphate hydrolases"/>
    <property type="match status" value="1"/>
</dbReference>
<keyword evidence="5" id="KW-0547">Nucleotide-binding</keyword>
<dbReference type="PANTHER" id="PTHR43063:SF1">
    <property type="entry name" value="4FE-4S CLUSTER CONTAINING PARA FAMILY ATPASE PROTEIN"/>
    <property type="match status" value="1"/>
</dbReference>
<evidence type="ECO:0000256" key="2">
    <source>
        <dbReference type="ARBA" id="ARBA00023004"/>
    </source>
</evidence>
<dbReference type="PROSITE" id="PS00198">
    <property type="entry name" value="4FE4S_FER_1"/>
    <property type="match status" value="2"/>
</dbReference>
<evidence type="ECO:0000256" key="3">
    <source>
        <dbReference type="ARBA" id="ARBA00023014"/>
    </source>
</evidence>
<keyword evidence="3" id="KW-0411">Iron-sulfur</keyword>
<organism evidence="5 6">
    <name type="scientific">Teretinema zuelzerae</name>
    <dbReference type="NCBI Taxonomy" id="156"/>
    <lineage>
        <taxon>Bacteria</taxon>
        <taxon>Pseudomonadati</taxon>
        <taxon>Spirochaetota</taxon>
        <taxon>Spirochaetia</taxon>
        <taxon>Spirochaetales</taxon>
        <taxon>Treponemataceae</taxon>
        <taxon>Teretinema</taxon>
    </lineage>
</organism>
<proteinExistence type="predicted"/>
<dbReference type="InterPro" id="IPR027417">
    <property type="entry name" value="P-loop_NTPase"/>
</dbReference>
<dbReference type="SUPFAM" id="SSF52540">
    <property type="entry name" value="P-loop containing nucleoside triphosphate hydrolases"/>
    <property type="match status" value="1"/>
</dbReference>
<comment type="caution">
    <text evidence="5">The sequence shown here is derived from an EMBL/GenBank/DDBJ whole genome shotgun (WGS) entry which is preliminary data.</text>
</comment>
<keyword evidence="5" id="KW-0067">ATP-binding</keyword>
<dbReference type="Gene3D" id="3.30.70.20">
    <property type="match status" value="1"/>
</dbReference>
<sequence>MRIAVASGKGGTGKTTVAVSLALSAPGRAALLDCDVEEPNAALFLKLNGIEESAVTVPVPVIDESACTSCGECARFCEFNAIVHIGTTVMVFPELCHSCGGCALVCPVDAIREEPVAIGTLACASVSRAGESSLRIIQGLLSIGNAMSPPVIRAVKDRSAAEQEAGAVDVFEIIDSPPGTSCPMGTAVTGADYVVLVTEPTPFGLHDLDLAVKTVRKMGIPFGVIVNRSDSGDDRVVRYCGREGIDLLLQIPEDRRIAEGYSRGQPLVESAPEYRSVFSALAVRMKTSARPASGGVQ</sequence>
<keyword evidence="2" id="KW-0408">Iron</keyword>
<dbReference type="Pfam" id="PF01656">
    <property type="entry name" value="CbiA"/>
    <property type="match status" value="1"/>
</dbReference>